<dbReference type="GO" id="GO:0022625">
    <property type="term" value="C:cytosolic large ribosomal subunit"/>
    <property type="evidence" value="ECO:0007669"/>
    <property type="project" value="TreeGrafter"/>
</dbReference>
<keyword evidence="3 7" id="KW-0694">RNA-binding</keyword>
<evidence type="ECO:0000256" key="1">
    <source>
        <dbReference type="ARBA" id="ARBA00009451"/>
    </source>
</evidence>
<dbReference type="EMBL" id="JAFKGL010000032">
    <property type="protein sequence ID" value="MBN9413654.1"/>
    <property type="molecule type" value="Genomic_DNA"/>
</dbReference>
<evidence type="ECO:0000256" key="4">
    <source>
        <dbReference type="ARBA" id="ARBA00022980"/>
    </source>
</evidence>
<accession>A0A8J7TW44</accession>
<name>A0A8J7TW44_9PROT</name>
<dbReference type="InterPro" id="IPR047867">
    <property type="entry name" value="Ribosomal_uL22_bac/org-type"/>
</dbReference>
<evidence type="ECO:0000256" key="10">
    <source>
        <dbReference type="RuleBase" id="RU004008"/>
    </source>
</evidence>
<protein>
    <recommendedName>
        <fullName evidence="6 7">Large ribosomal subunit protein uL22</fullName>
    </recommendedName>
</protein>
<evidence type="ECO:0000256" key="7">
    <source>
        <dbReference type="HAMAP-Rule" id="MF_01331"/>
    </source>
</evidence>
<comment type="subunit">
    <text evidence="7 9">Part of the 50S ribosomal subunit.</text>
</comment>
<reference evidence="11" key="1">
    <citation type="submission" date="2021-02" db="EMBL/GenBank/DDBJ databases">
        <title>Thiocyanate and organic carbon inputs drive convergent selection for specific autotrophic Afipia and Thiobacillus strains within complex microbiomes.</title>
        <authorList>
            <person name="Huddy R.J."/>
            <person name="Sachdeva R."/>
            <person name="Kadzinga F."/>
            <person name="Kantor R.S."/>
            <person name="Harrison S.T.L."/>
            <person name="Banfield J.F."/>
        </authorList>
    </citation>
    <scope>NUCLEOTIDE SEQUENCE</scope>
    <source>
        <strain evidence="11">SCN18_10_11_15_R4_P_38_20</strain>
    </source>
</reference>
<dbReference type="Gene3D" id="3.90.470.10">
    <property type="entry name" value="Ribosomal protein L22/L17"/>
    <property type="match status" value="1"/>
</dbReference>
<dbReference type="Pfam" id="PF00237">
    <property type="entry name" value="Ribosomal_L22"/>
    <property type="match status" value="1"/>
</dbReference>
<dbReference type="PANTHER" id="PTHR13501:SF8">
    <property type="entry name" value="LARGE RIBOSOMAL SUBUNIT PROTEIN UL22M"/>
    <property type="match status" value="1"/>
</dbReference>
<sequence length="126" mass="14036">MSKKATPRKLDATEAGATLRTLRISPRKLNLIAGMIRGKHVSDALDHLLFSRKRSAKAVYDLVVSAISNAENNHGLDMDRLYVAEAHVGKGLVMKRFMARARGRGSKILKPFSRISVILREQRDQA</sequence>
<dbReference type="InterPro" id="IPR036394">
    <property type="entry name" value="Ribosomal_uL22_sf"/>
</dbReference>
<comment type="caution">
    <text evidence="11">The sequence shown here is derived from an EMBL/GenBank/DDBJ whole genome shotgun (WGS) entry which is preliminary data.</text>
</comment>
<keyword evidence="4 7" id="KW-0689">Ribosomal protein</keyword>
<evidence type="ECO:0000256" key="9">
    <source>
        <dbReference type="RuleBase" id="RU004006"/>
    </source>
</evidence>
<dbReference type="GO" id="GO:0019843">
    <property type="term" value="F:rRNA binding"/>
    <property type="evidence" value="ECO:0007669"/>
    <property type="project" value="UniProtKB-UniRule"/>
</dbReference>
<organism evidence="11 12">
    <name type="scientific">Candidatus Paracaedimonas acanthamoebae</name>
    <dbReference type="NCBI Taxonomy" id="244581"/>
    <lineage>
        <taxon>Bacteria</taxon>
        <taxon>Pseudomonadati</taxon>
        <taxon>Pseudomonadota</taxon>
        <taxon>Alphaproteobacteria</taxon>
        <taxon>Holosporales</taxon>
        <taxon>Caedimonadaceae</taxon>
        <taxon>Candidatus Paracaedimonas</taxon>
    </lineage>
</organism>
<dbReference type="GO" id="GO:0006412">
    <property type="term" value="P:translation"/>
    <property type="evidence" value="ECO:0007669"/>
    <property type="project" value="UniProtKB-UniRule"/>
</dbReference>
<dbReference type="PANTHER" id="PTHR13501">
    <property type="entry name" value="CHLOROPLAST 50S RIBOSOMAL PROTEIN L22-RELATED"/>
    <property type="match status" value="1"/>
</dbReference>
<evidence type="ECO:0000256" key="5">
    <source>
        <dbReference type="ARBA" id="ARBA00023274"/>
    </source>
</evidence>
<keyword evidence="5 7" id="KW-0687">Ribonucleoprotein</keyword>
<evidence type="ECO:0000256" key="6">
    <source>
        <dbReference type="ARBA" id="ARBA00035207"/>
    </source>
</evidence>
<dbReference type="NCBIfam" id="TIGR01044">
    <property type="entry name" value="rplV_bact"/>
    <property type="match status" value="1"/>
</dbReference>
<dbReference type="HAMAP" id="MF_01331_B">
    <property type="entry name" value="Ribosomal_uL22_B"/>
    <property type="match status" value="1"/>
</dbReference>
<comment type="function">
    <text evidence="7 10">This protein binds specifically to 23S rRNA; its binding is stimulated by other ribosomal proteins, e.g., L4, L17, and L20. It is important during the early stages of 50S assembly. It makes multiple contacts with different domains of the 23S rRNA in the assembled 50S subunit and ribosome.</text>
</comment>
<keyword evidence="2 7" id="KW-0699">rRNA-binding</keyword>
<comment type="similarity">
    <text evidence="1 7 8">Belongs to the universal ribosomal protein uL22 family.</text>
</comment>
<gene>
    <name evidence="7 11" type="primary">rplV</name>
    <name evidence="11" type="ORF">J0H12_07035</name>
</gene>
<dbReference type="GO" id="GO:0003735">
    <property type="term" value="F:structural constituent of ribosome"/>
    <property type="evidence" value="ECO:0007669"/>
    <property type="project" value="InterPro"/>
</dbReference>
<dbReference type="InterPro" id="IPR001063">
    <property type="entry name" value="Ribosomal_uL22"/>
</dbReference>
<comment type="function">
    <text evidence="7">The globular domain of the protein is located near the polypeptide exit tunnel on the outside of the subunit, while an extended beta-hairpin is found that lines the wall of the exit tunnel in the center of the 70S ribosome.</text>
</comment>
<dbReference type="AlphaFoldDB" id="A0A8J7TW44"/>
<dbReference type="CDD" id="cd00336">
    <property type="entry name" value="Ribosomal_L22"/>
    <property type="match status" value="1"/>
</dbReference>
<evidence type="ECO:0000256" key="8">
    <source>
        <dbReference type="RuleBase" id="RU004005"/>
    </source>
</evidence>
<evidence type="ECO:0000256" key="3">
    <source>
        <dbReference type="ARBA" id="ARBA00022884"/>
    </source>
</evidence>
<evidence type="ECO:0000256" key="2">
    <source>
        <dbReference type="ARBA" id="ARBA00022730"/>
    </source>
</evidence>
<evidence type="ECO:0000313" key="12">
    <source>
        <dbReference type="Proteomes" id="UP000664414"/>
    </source>
</evidence>
<proteinExistence type="inferred from homology"/>
<dbReference type="SUPFAM" id="SSF54843">
    <property type="entry name" value="Ribosomal protein L22"/>
    <property type="match status" value="1"/>
</dbReference>
<dbReference type="InterPro" id="IPR005727">
    <property type="entry name" value="Ribosomal_uL22_bac/chlpt-type"/>
</dbReference>
<dbReference type="Proteomes" id="UP000664414">
    <property type="component" value="Unassembled WGS sequence"/>
</dbReference>
<evidence type="ECO:0000313" key="11">
    <source>
        <dbReference type="EMBL" id="MBN9413654.1"/>
    </source>
</evidence>